<evidence type="ECO:0000313" key="5">
    <source>
        <dbReference type="Proteomes" id="UP000289856"/>
    </source>
</evidence>
<dbReference type="RefSeq" id="WP_130612841.1">
    <property type="nucleotide sequence ID" value="NZ_AP019400.1"/>
</dbReference>
<organism evidence="4 5">
    <name type="scientific">Cohnella abietis</name>
    <dbReference type="NCBI Taxonomy" id="2507935"/>
    <lineage>
        <taxon>Bacteria</taxon>
        <taxon>Bacillati</taxon>
        <taxon>Bacillota</taxon>
        <taxon>Bacilli</taxon>
        <taxon>Bacillales</taxon>
        <taxon>Paenibacillaceae</taxon>
        <taxon>Cohnella</taxon>
    </lineage>
</organism>
<gene>
    <name evidence="4" type="ORF">KCTCHS21_42400</name>
</gene>
<protein>
    <submittedName>
        <fullName evidence="4">TetR family transcriptional regulator</fullName>
    </submittedName>
</protein>
<evidence type="ECO:0000313" key="4">
    <source>
        <dbReference type="EMBL" id="BBI34841.1"/>
    </source>
</evidence>
<evidence type="ECO:0000256" key="2">
    <source>
        <dbReference type="ARBA" id="ARBA00023163"/>
    </source>
</evidence>
<dbReference type="AlphaFoldDB" id="A0A3T1D9R2"/>
<dbReference type="Gene3D" id="1.10.10.60">
    <property type="entry name" value="Homeodomain-like"/>
    <property type="match status" value="1"/>
</dbReference>
<dbReference type="Proteomes" id="UP000289856">
    <property type="component" value="Chromosome"/>
</dbReference>
<evidence type="ECO:0000259" key="3">
    <source>
        <dbReference type="Pfam" id="PF13305"/>
    </source>
</evidence>
<reference evidence="4 5" key="1">
    <citation type="submission" date="2019-01" db="EMBL/GenBank/DDBJ databases">
        <title>Complete genome sequence of Cohnella hallensis HS21 isolated from Korean fir (Abies koreana) rhizospheric soil.</title>
        <authorList>
            <person name="Jiang L."/>
            <person name="Kang S.W."/>
            <person name="Kim S."/>
            <person name="Jung J."/>
            <person name="Kim C.Y."/>
            <person name="Kim D.H."/>
            <person name="Kim S.W."/>
            <person name="Lee J."/>
        </authorList>
    </citation>
    <scope>NUCLEOTIDE SEQUENCE [LARGE SCALE GENOMIC DNA]</scope>
    <source>
        <strain evidence="4 5">HS21</strain>
    </source>
</reference>
<keyword evidence="5" id="KW-1185">Reference proteome</keyword>
<accession>A0A3T1D9R2</accession>
<dbReference type="KEGG" id="cohn:KCTCHS21_42400"/>
<proteinExistence type="predicted"/>
<feature type="domain" description="HTH-type transcriptional regulator MT1864/Rv1816-like C-terminal" evidence="3">
    <location>
        <begin position="82"/>
        <end position="173"/>
    </location>
</feature>
<keyword evidence="1" id="KW-0805">Transcription regulation</keyword>
<dbReference type="InterPro" id="IPR009057">
    <property type="entry name" value="Homeodomain-like_sf"/>
</dbReference>
<evidence type="ECO:0000256" key="1">
    <source>
        <dbReference type="ARBA" id="ARBA00023015"/>
    </source>
</evidence>
<dbReference type="OrthoDB" id="71867at2"/>
<dbReference type="Pfam" id="PF13305">
    <property type="entry name" value="TetR_C_33"/>
    <property type="match status" value="1"/>
</dbReference>
<name>A0A3T1D9R2_9BACL</name>
<dbReference type="EMBL" id="AP019400">
    <property type="protein sequence ID" value="BBI34841.1"/>
    <property type="molecule type" value="Genomic_DNA"/>
</dbReference>
<dbReference type="InterPro" id="IPR025996">
    <property type="entry name" value="MT1864/Rv1816-like_C"/>
</dbReference>
<dbReference type="SUPFAM" id="SSF48498">
    <property type="entry name" value="Tetracyclin repressor-like, C-terminal domain"/>
    <property type="match status" value="1"/>
</dbReference>
<sequence>MRAGIKPEVVIVAAAAIADRNGWDQITLASVAAQLGIRTPSLYNHVDGLPDLRQKLGLYALQLLTSSLHDAAIGHSGKQALIEVAKAYLEFVRLHPGLYEAINRVTSPKPPEFEVATEQLLSLFIRLMQPLGLPQEEAIHAIRGIRSMIHGFAALEAMGGFQIPQDLLESITKSITYYLNGLLDSFNMDN</sequence>
<dbReference type="SUPFAM" id="SSF46689">
    <property type="entry name" value="Homeodomain-like"/>
    <property type="match status" value="1"/>
</dbReference>
<dbReference type="Gene3D" id="1.10.357.10">
    <property type="entry name" value="Tetracycline Repressor, domain 2"/>
    <property type="match status" value="1"/>
</dbReference>
<dbReference type="InterPro" id="IPR036271">
    <property type="entry name" value="Tet_transcr_reg_TetR-rel_C_sf"/>
</dbReference>
<keyword evidence="2" id="KW-0804">Transcription</keyword>